<dbReference type="EMBL" id="FWFT01000002">
    <property type="protein sequence ID" value="SLN29774.1"/>
    <property type="molecule type" value="Genomic_DNA"/>
</dbReference>
<dbReference type="Proteomes" id="UP000193623">
    <property type="component" value="Unassembled WGS sequence"/>
</dbReference>
<dbReference type="RefSeq" id="WP_235000604.1">
    <property type="nucleotide sequence ID" value="NZ_FWFT01000002.1"/>
</dbReference>
<dbReference type="PRINTS" id="PR01805">
    <property type="entry name" value="VACJLIPOPROT"/>
</dbReference>
<accession>A0A1Y5S080</accession>
<evidence type="ECO:0000313" key="3">
    <source>
        <dbReference type="EMBL" id="SLN29774.1"/>
    </source>
</evidence>
<dbReference type="GO" id="GO:0016020">
    <property type="term" value="C:membrane"/>
    <property type="evidence" value="ECO:0007669"/>
    <property type="project" value="InterPro"/>
</dbReference>
<evidence type="ECO:0000313" key="4">
    <source>
        <dbReference type="Proteomes" id="UP000193623"/>
    </source>
</evidence>
<gene>
    <name evidence="3" type="primary">mlaA</name>
    <name evidence="3" type="ORF">PSJ8397_01334</name>
</gene>
<keyword evidence="2" id="KW-0732">Signal</keyword>
<dbReference type="PANTHER" id="PTHR30035:SF3">
    <property type="entry name" value="INTERMEMBRANE PHOSPHOLIPID TRANSPORT SYSTEM LIPOPROTEIN MLAA"/>
    <property type="match status" value="1"/>
</dbReference>
<proteinExistence type="inferred from homology"/>
<comment type="similarity">
    <text evidence="1">Belongs to the MlaA family.</text>
</comment>
<keyword evidence="3" id="KW-0449">Lipoprotein</keyword>
<dbReference type="GO" id="GO:0120010">
    <property type="term" value="P:intermembrane phospholipid transfer"/>
    <property type="evidence" value="ECO:0007669"/>
    <property type="project" value="TreeGrafter"/>
</dbReference>
<protein>
    <submittedName>
        <fullName evidence="3">Putative phospholipid-binding lipoprotein MlaA</fullName>
    </submittedName>
</protein>
<evidence type="ECO:0000256" key="2">
    <source>
        <dbReference type="ARBA" id="ARBA00022729"/>
    </source>
</evidence>
<name>A0A1Y5S080_9RHOB</name>
<dbReference type="PANTHER" id="PTHR30035">
    <property type="entry name" value="LIPOPROTEIN VACJ-RELATED"/>
    <property type="match status" value="1"/>
</dbReference>
<evidence type="ECO:0000256" key="1">
    <source>
        <dbReference type="ARBA" id="ARBA00010634"/>
    </source>
</evidence>
<sequence length="238" mass="25179">MAIGSVAACTTGDTSLTVNDPYEATNRQIHAFNKGLDQIALRPAGRVSGSIPDEYTQPITNFADNVGLPSAVANGLLQADIGGAATNTMRFLINTTVGIGGLFDPAGAIGLTEQKTDFGETLHVWGVGEGAYIELPLLGPSNQRDAVGELVDLLFDPLDQVGTAPQLDYGTFTRAADLGLTRGDLFDTIDGVLYDSADSYEQARLIALQRRRFELGQEAPADDAIDPFAGDLNLEGFE</sequence>
<reference evidence="3 4" key="1">
    <citation type="submission" date="2017-03" db="EMBL/GenBank/DDBJ databases">
        <authorList>
            <person name="Afonso C.L."/>
            <person name="Miller P.J."/>
            <person name="Scott M.A."/>
            <person name="Spackman E."/>
            <person name="Goraichik I."/>
            <person name="Dimitrov K.M."/>
            <person name="Suarez D.L."/>
            <person name="Swayne D.E."/>
        </authorList>
    </citation>
    <scope>NUCLEOTIDE SEQUENCE [LARGE SCALE GENOMIC DNA]</scope>
    <source>
        <strain evidence="3 4">CECT 8397</strain>
    </source>
</reference>
<dbReference type="InterPro" id="IPR007428">
    <property type="entry name" value="MlaA"/>
</dbReference>
<dbReference type="Pfam" id="PF04333">
    <property type="entry name" value="MlaA"/>
    <property type="match status" value="1"/>
</dbReference>
<dbReference type="AlphaFoldDB" id="A0A1Y5S080"/>
<keyword evidence="4" id="KW-1185">Reference proteome</keyword>
<organism evidence="3 4">
    <name type="scientific">Pseudooctadecabacter jejudonensis</name>
    <dbReference type="NCBI Taxonomy" id="1391910"/>
    <lineage>
        <taxon>Bacteria</taxon>
        <taxon>Pseudomonadati</taxon>
        <taxon>Pseudomonadota</taxon>
        <taxon>Alphaproteobacteria</taxon>
        <taxon>Rhodobacterales</taxon>
        <taxon>Paracoccaceae</taxon>
        <taxon>Pseudooctadecabacter</taxon>
    </lineage>
</organism>